<dbReference type="EMBL" id="FPBO01000016">
    <property type="protein sequence ID" value="SFU95645.1"/>
    <property type="molecule type" value="Genomic_DNA"/>
</dbReference>
<evidence type="ECO:0000256" key="4">
    <source>
        <dbReference type="ARBA" id="ARBA00022679"/>
    </source>
</evidence>
<evidence type="ECO:0000259" key="12">
    <source>
        <dbReference type="Pfam" id="PF08544"/>
    </source>
</evidence>
<comment type="function">
    <text evidence="10">Catalyzes the phosphorylation of the position 2 hydroxy group of 4-diphosphocytidyl-2C-methyl-D-erythritol.</text>
</comment>
<feature type="binding site" evidence="10">
    <location>
        <begin position="106"/>
        <end position="116"/>
    </location>
    <ligand>
        <name>ATP</name>
        <dbReference type="ChEBI" id="CHEBI:30616"/>
    </ligand>
</feature>
<dbReference type="OrthoDB" id="9809438at2"/>
<evidence type="ECO:0000259" key="11">
    <source>
        <dbReference type="Pfam" id="PF00288"/>
    </source>
</evidence>
<dbReference type="InterPro" id="IPR020568">
    <property type="entry name" value="Ribosomal_Su5_D2-typ_SF"/>
</dbReference>
<dbReference type="NCBIfam" id="TIGR00154">
    <property type="entry name" value="ispE"/>
    <property type="match status" value="1"/>
</dbReference>
<evidence type="ECO:0000256" key="1">
    <source>
        <dbReference type="ARBA" id="ARBA00009684"/>
    </source>
</evidence>
<dbReference type="InterPro" id="IPR014721">
    <property type="entry name" value="Ribsml_uS5_D2-typ_fold_subgr"/>
</dbReference>
<evidence type="ECO:0000256" key="7">
    <source>
        <dbReference type="ARBA" id="ARBA00022840"/>
    </source>
</evidence>
<organism evidence="13 14">
    <name type="scientific">Pseudoduganella namucuonensis</name>
    <dbReference type="NCBI Taxonomy" id="1035707"/>
    <lineage>
        <taxon>Bacteria</taxon>
        <taxon>Pseudomonadati</taxon>
        <taxon>Pseudomonadota</taxon>
        <taxon>Betaproteobacteria</taxon>
        <taxon>Burkholderiales</taxon>
        <taxon>Oxalobacteraceae</taxon>
        <taxon>Telluria group</taxon>
        <taxon>Pseudoduganella</taxon>
    </lineage>
</organism>
<evidence type="ECO:0000256" key="6">
    <source>
        <dbReference type="ARBA" id="ARBA00022777"/>
    </source>
</evidence>
<dbReference type="Gene3D" id="3.30.70.890">
    <property type="entry name" value="GHMP kinase, C-terminal domain"/>
    <property type="match status" value="1"/>
</dbReference>
<dbReference type="InterPro" id="IPR036554">
    <property type="entry name" value="GHMP_kinase_C_sf"/>
</dbReference>
<dbReference type="UniPathway" id="UPA00056">
    <property type="reaction ID" value="UER00094"/>
</dbReference>
<name>A0A1I7KE22_9BURK</name>
<comment type="pathway">
    <text evidence="10">Isoprenoid biosynthesis; isopentenyl diphosphate biosynthesis via DXP pathway; isopentenyl diphosphate from 1-deoxy-D-xylulose 5-phosphate: step 3/6.</text>
</comment>
<comment type="catalytic activity">
    <reaction evidence="10">
        <text>4-CDP-2-C-methyl-D-erythritol + ATP = 4-CDP-2-C-methyl-D-erythritol 2-phosphate + ADP + H(+)</text>
        <dbReference type="Rhea" id="RHEA:18437"/>
        <dbReference type="ChEBI" id="CHEBI:15378"/>
        <dbReference type="ChEBI" id="CHEBI:30616"/>
        <dbReference type="ChEBI" id="CHEBI:57823"/>
        <dbReference type="ChEBI" id="CHEBI:57919"/>
        <dbReference type="ChEBI" id="CHEBI:456216"/>
        <dbReference type="EC" id="2.7.1.148"/>
    </reaction>
</comment>
<evidence type="ECO:0000313" key="13">
    <source>
        <dbReference type="EMBL" id="SFU95645.1"/>
    </source>
</evidence>
<dbReference type="GO" id="GO:0050515">
    <property type="term" value="F:4-(cytidine 5'-diphospho)-2-C-methyl-D-erythritol kinase activity"/>
    <property type="evidence" value="ECO:0007669"/>
    <property type="project" value="UniProtKB-UniRule"/>
</dbReference>
<dbReference type="SUPFAM" id="SSF54211">
    <property type="entry name" value="Ribosomal protein S5 domain 2-like"/>
    <property type="match status" value="1"/>
</dbReference>
<keyword evidence="4 10" id="KW-0808">Transferase</keyword>
<dbReference type="InterPro" id="IPR013750">
    <property type="entry name" value="GHMP_kinase_C_dom"/>
</dbReference>
<keyword evidence="6 10" id="KW-0418">Kinase</keyword>
<dbReference type="PANTHER" id="PTHR43527">
    <property type="entry name" value="4-DIPHOSPHOCYTIDYL-2-C-METHYL-D-ERYTHRITOL KINASE, CHLOROPLASTIC"/>
    <property type="match status" value="1"/>
</dbReference>
<feature type="active site" evidence="10">
    <location>
        <position position="148"/>
    </location>
</feature>
<accession>A0A1I7KE22</accession>
<evidence type="ECO:0000256" key="3">
    <source>
        <dbReference type="ARBA" id="ARBA00017473"/>
    </source>
</evidence>
<evidence type="ECO:0000256" key="5">
    <source>
        <dbReference type="ARBA" id="ARBA00022741"/>
    </source>
</evidence>
<feature type="domain" description="GHMP kinase C-terminal" evidence="12">
    <location>
        <begin position="216"/>
        <end position="279"/>
    </location>
</feature>
<dbReference type="Pfam" id="PF08544">
    <property type="entry name" value="GHMP_kinases_C"/>
    <property type="match status" value="1"/>
</dbReference>
<dbReference type="HAMAP" id="MF_00061">
    <property type="entry name" value="IspE"/>
    <property type="match status" value="1"/>
</dbReference>
<dbReference type="AlphaFoldDB" id="A0A1I7KE22"/>
<proteinExistence type="inferred from homology"/>
<keyword evidence="14" id="KW-1185">Reference proteome</keyword>
<dbReference type="RefSeq" id="WP_093556869.1">
    <property type="nucleotide sequence ID" value="NZ_FPBO01000016.1"/>
</dbReference>
<dbReference type="EC" id="2.7.1.148" evidence="2 10"/>
<reference evidence="14" key="1">
    <citation type="submission" date="2016-10" db="EMBL/GenBank/DDBJ databases">
        <authorList>
            <person name="Varghese N."/>
            <person name="Submissions S."/>
        </authorList>
    </citation>
    <scope>NUCLEOTIDE SEQUENCE [LARGE SCALE GENOMIC DNA]</scope>
    <source>
        <strain evidence="14">CGMCC 1.11014</strain>
    </source>
</reference>
<dbReference type="GO" id="GO:0005524">
    <property type="term" value="F:ATP binding"/>
    <property type="evidence" value="ECO:0007669"/>
    <property type="project" value="UniProtKB-UniRule"/>
</dbReference>
<evidence type="ECO:0000256" key="10">
    <source>
        <dbReference type="HAMAP-Rule" id="MF_00061"/>
    </source>
</evidence>
<dbReference type="PANTHER" id="PTHR43527:SF2">
    <property type="entry name" value="4-DIPHOSPHOCYTIDYL-2-C-METHYL-D-ERYTHRITOL KINASE, CHLOROPLASTIC"/>
    <property type="match status" value="1"/>
</dbReference>
<evidence type="ECO:0000256" key="2">
    <source>
        <dbReference type="ARBA" id="ARBA00012052"/>
    </source>
</evidence>
<dbReference type="GO" id="GO:0019288">
    <property type="term" value="P:isopentenyl diphosphate biosynthetic process, methylerythritol 4-phosphate pathway"/>
    <property type="evidence" value="ECO:0007669"/>
    <property type="project" value="UniProtKB-UniRule"/>
</dbReference>
<protein>
    <recommendedName>
        <fullName evidence="3 10">4-diphosphocytidyl-2-C-methyl-D-erythritol kinase</fullName>
        <shortName evidence="10">CMK</shortName>
        <ecNumber evidence="2 10">2.7.1.148</ecNumber>
    </recommendedName>
    <alternativeName>
        <fullName evidence="9 10">4-(cytidine-5'-diphospho)-2-C-methyl-D-erythritol kinase</fullName>
    </alternativeName>
</protein>
<dbReference type="PIRSF" id="PIRSF010376">
    <property type="entry name" value="IspE"/>
    <property type="match status" value="1"/>
</dbReference>
<keyword evidence="7 10" id="KW-0067">ATP-binding</keyword>
<dbReference type="InterPro" id="IPR004424">
    <property type="entry name" value="IspE"/>
</dbReference>
<evidence type="ECO:0000313" key="14">
    <source>
        <dbReference type="Proteomes" id="UP000199391"/>
    </source>
</evidence>
<dbReference type="InterPro" id="IPR006204">
    <property type="entry name" value="GHMP_kinase_N_dom"/>
</dbReference>
<feature type="domain" description="GHMP kinase N-terminal" evidence="11">
    <location>
        <begin position="69"/>
        <end position="155"/>
    </location>
</feature>
<keyword evidence="8 10" id="KW-0414">Isoprene biosynthesis</keyword>
<dbReference type="GO" id="GO:0016114">
    <property type="term" value="P:terpenoid biosynthetic process"/>
    <property type="evidence" value="ECO:0007669"/>
    <property type="project" value="UniProtKB-UniRule"/>
</dbReference>
<keyword evidence="5 10" id="KW-0547">Nucleotide-binding</keyword>
<dbReference type="STRING" id="1035707.SAMN05216552_101696"/>
<sequence>MTSSLKNCPAPAKLNLFLHVTGRRADGYHLLQTAFQLIDRSDLLHFTVREDGLVRRVNDVPGVPEAQDLVVRAALLLRAEVLRRRGGERGGARAPGADITVEKVLPMGGGLGGGSSDAATTLMALNKLWDAGLDREELMALGLPLGADIPFFIFGETAFAEGVGETLRPVDAPDCWYVVIEPGVSVPTPEIFRSEHLTRNTSPVIITDFSSHYANRNDATQFGGNDLQQVAMRLYPPVAHAIEWLRSFGDARMTGSGACVFCAVENEAQADAVLNEARGTWTAWKARALKRHPIAAML</sequence>
<comment type="similarity">
    <text evidence="1 10">Belongs to the GHMP kinase family. IspE subfamily.</text>
</comment>
<dbReference type="Proteomes" id="UP000199391">
    <property type="component" value="Unassembled WGS sequence"/>
</dbReference>
<feature type="active site" evidence="10">
    <location>
        <position position="13"/>
    </location>
</feature>
<evidence type="ECO:0000256" key="8">
    <source>
        <dbReference type="ARBA" id="ARBA00023229"/>
    </source>
</evidence>
<dbReference type="Gene3D" id="3.30.230.10">
    <property type="match status" value="1"/>
</dbReference>
<dbReference type="SUPFAM" id="SSF55060">
    <property type="entry name" value="GHMP Kinase, C-terminal domain"/>
    <property type="match status" value="1"/>
</dbReference>
<dbReference type="Pfam" id="PF00288">
    <property type="entry name" value="GHMP_kinases_N"/>
    <property type="match status" value="1"/>
</dbReference>
<gene>
    <name evidence="10" type="primary">ispE</name>
    <name evidence="13" type="ORF">SAMN05216552_101696</name>
</gene>
<evidence type="ECO:0000256" key="9">
    <source>
        <dbReference type="ARBA" id="ARBA00032554"/>
    </source>
</evidence>